<dbReference type="AlphaFoldDB" id="A0A7T4R227"/>
<dbReference type="RefSeq" id="WP_198570506.1">
    <property type="nucleotide sequence ID" value="NZ_CP066167.1"/>
</dbReference>
<sequence>MWAAPPVTLAGASALSVGQQVKVDIPRGHYKVGDRIDLIDKDAGAVVQCRVVKVVGGGQLVLKVIPEES</sequence>
<accession>A0A7T4R227</accession>
<reference evidence="1 2" key="1">
    <citation type="submission" date="2020-12" db="EMBL/GenBank/DDBJ databases">
        <authorList>
            <person name="Shan Y."/>
        </authorList>
    </citation>
    <scope>NUCLEOTIDE SEQUENCE [LARGE SCALE GENOMIC DNA]</scope>
    <source>
        <strain evidence="2">csc3.9</strain>
    </source>
</reference>
<dbReference type="KEGG" id="snan:I6N98_03950"/>
<protein>
    <submittedName>
        <fullName evidence="1">Uncharacterized protein</fullName>
    </submittedName>
</protein>
<evidence type="ECO:0000313" key="2">
    <source>
        <dbReference type="Proteomes" id="UP000596063"/>
    </source>
</evidence>
<organism evidence="1 2">
    <name type="scientific">Spongiibacter nanhainus</name>
    <dbReference type="NCBI Taxonomy" id="2794344"/>
    <lineage>
        <taxon>Bacteria</taxon>
        <taxon>Pseudomonadati</taxon>
        <taxon>Pseudomonadota</taxon>
        <taxon>Gammaproteobacteria</taxon>
        <taxon>Cellvibrionales</taxon>
        <taxon>Spongiibacteraceae</taxon>
        <taxon>Spongiibacter</taxon>
    </lineage>
</organism>
<dbReference type="Proteomes" id="UP000596063">
    <property type="component" value="Chromosome"/>
</dbReference>
<dbReference type="EMBL" id="CP066167">
    <property type="protein sequence ID" value="QQD19021.1"/>
    <property type="molecule type" value="Genomic_DNA"/>
</dbReference>
<name>A0A7T4R227_9GAMM</name>
<keyword evidence="2" id="KW-1185">Reference proteome</keyword>
<proteinExistence type="predicted"/>
<evidence type="ECO:0000313" key="1">
    <source>
        <dbReference type="EMBL" id="QQD19021.1"/>
    </source>
</evidence>
<gene>
    <name evidence="1" type="ORF">I6N98_03950</name>
</gene>